<dbReference type="OrthoDB" id="5524515at2"/>
<evidence type="ECO:0000313" key="2">
    <source>
        <dbReference type="Proteomes" id="UP000248857"/>
    </source>
</evidence>
<organism evidence="1 2">
    <name type="scientific">Acaryochloris thomasi RCC1774</name>
    <dbReference type="NCBI Taxonomy" id="1764569"/>
    <lineage>
        <taxon>Bacteria</taxon>
        <taxon>Bacillati</taxon>
        <taxon>Cyanobacteriota</taxon>
        <taxon>Cyanophyceae</taxon>
        <taxon>Acaryochloridales</taxon>
        <taxon>Acaryochloridaceae</taxon>
        <taxon>Acaryochloris</taxon>
        <taxon>Acaryochloris thomasi</taxon>
    </lineage>
</organism>
<dbReference type="RefSeq" id="WP_110987858.1">
    <property type="nucleotide sequence ID" value="NZ_CAWNWM010000015.1"/>
</dbReference>
<sequence>MTDLLTRAFEQLRTLSANRQDEIASRILDRLDDEAQWNDAFVQSQEALNELLHQAMAEYRAAKNRELSAGEL</sequence>
<protein>
    <submittedName>
        <fullName evidence="1">Uncharacterized protein</fullName>
    </submittedName>
</protein>
<dbReference type="Proteomes" id="UP000248857">
    <property type="component" value="Unassembled WGS sequence"/>
</dbReference>
<proteinExistence type="predicted"/>
<accession>A0A2W1JRH0</accession>
<reference evidence="1 2" key="1">
    <citation type="journal article" date="2018" name="Sci. Rep.">
        <title>A novel species of the marine cyanobacterium Acaryochloris with a unique pigment content and lifestyle.</title>
        <authorList>
            <person name="Partensky F."/>
            <person name="Six C."/>
            <person name="Ratin M."/>
            <person name="Garczarek L."/>
            <person name="Vaulot D."/>
            <person name="Probert I."/>
            <person name="Calteau A."/>
            <person name="Gourvil P."/>
            <person name="Marie D."/>
            <person name="Grebert T."/>
            <person name="Bouchier C."/>
            <person name="Le Panse S."/>
            <person name="Gachenot M."/>
            <person name="Rodriguez F."/>
            <person name="Garrido J.L."/>
        </authorList>
    </citation>
    <scope>NUCLEOTIDE SEQUENCE [LARGE SCALE GENOMIC DNA]</scope>
    <source>
        <strain evidence="1 2">RCC1774</strain>
    </source>
</reference>
<comment type="caution">
    <text evidence="1">The sequence shown here is derived from an EMBL/GenBank/DDBJ whole genome shotgun (WGS) entry which is preliminary data.</text>
</comment>
<name>A0A2W1JRH0_9CYAN</name>
<evidence type="ECO:0000313" key="1">
    <source>
        <dbReference type="EMBL" id="PZD71711.1"/>
    </source>
</evidence>
<dbReference type="AlphaFoldDB" id="A0A2W1JRH0"/>
<keyword evidence="2" id="KW-1185">Reference proteome</keyword>
<dbReference type="EMBL" id="PQWO01000015">
    <property type="protein sequence ID" value="PZD71711.1"/>
    <property type="molecule type" value="Genomic_DNA"/>
</dbReference>
<gene>
    <name evidence="1" type="ORF">C1752_05051</name>
</gene>